<dbReference type="SUPFAM" id="SSF53474">
    <property type="entry name" value="alpha/beta-Hydrolases"/>
    <property type="match status" value="1"/>
</dbReference>
<dbReference type="InterPro" id="IPR029058">
    <property type="entry name" value="AB_hydrolase_fold"/>
</dbReference>
<dbReference type="PANTHER" id="PTHR37574">
    <property type="entry name" value="LIPASE B"/>
    <property type="match status" value="1"/>
</dbReference>
<dbReference type="Proteomes" id="UP000557566">
    <property type="component" value="Unassembled WGS sequence"/>
</dbReference>
<evidence type="ECO:0000313" key="2">
    <source>
        <dbReference type="EMBL" id="KAF4509319.1"/>
    </source>
</evidence>
<evidence type="ECO:0000313" key="3">
    <source>
        <dbReference type="Proteomes" id="UP000557566"/>
    </source>
</evidence>
<dbReference type="OrthoDB" id="4605274at2759"/>
<feature type="region of interest" description="Disordered" evidence="1">
    <location>
        <begin position="90"/>
        <end position="112"/>
    </location>
</feature>
<gene>
    <name evidence="2" type="ORF">G6O67_005584</name>
</gene>
<organism evidence="2 3">
    <name type="scientific">Ophiocordyceps sinensis</name>
    <dbReference type="NCBI Taxonomy" id="72228"/>
    <lineage>
        <taxon>Eukaryota</taxon>
        <taxon>Fungi</taxon>
        <taxon>Dikarya</taxon>
        <taxon>Ascomycota</taxon>
        <taxon>Pezizomycotina</taxon>
        <taxon>Sordariomycetes</taxon>
        <taxon>Hypocreomycetidae</taxon>
        <taxon>Hypocreales</taxon>
        <taxon>Ophiocordycipitaceae</taxon>
        <taxon>Ophiocordyceps</taxon>
    </lineage>
</organism>
<comment type="caution">
    <text evidence="2">The sequence shown here is derived from an EMBL/GenBank/DDBJ whole genome shotgun (WGS) entry which is preliminary data.</text>
</comment>
<dbReference type="AlphaFoldDB" id="A0A8H4PRW9"/>
<accession>A0A8H4PRW9</accession>
<protein>
    <recommendedName>
        <fullName evidence="4">Lipase B</fullName>
    </recommendedName>
</protein>
<dbReference type="Gene3D" id="3.40.50.1820">
    <property type="entry name" value="alpha/beta hydrolase"/>
    <property type="match status" value="1"/>
</dbReference>
<evidence type="ECO:0000256" key="1">
    <source>
        <dbReference type="SAM" id="MobiDB-lite"/>
    </source>
</evidence>
<dbReference type="InterPro" id="IPR053228">
    <property type="entry name" value="Stereospecific_Lipase"/>
</dbReference>
<evidence type="ECO:0008006" key="4">
    <source>
        <dbReference type="Google" id="ProtNLM"/>
    </source>
</evidence>
<dbReference type="SMR" id="A0A8H4PRW9"/>
<dbReference type="EMBL" id="JAAVMX010000005">
    <property type="protein sequence ID" value="KAF4509319.1"/>
    <property type="molecule type" value="Genomic_DNA"/>
</dbReference>
<reference evidence="2 3" key="1">
    <citation type="journal article" date="2020" name="Genome Biol. Evol.">
        <title>A new high-quality draft genome assembly of the Chinese cordyceps Ophiocordyceps sinensis.</title>
        <authorList>
            <person name="Shu R."/>
            <person name="Zhang J."/>
            <person name="Meng Q."/>
            <person name="Zhang H."/>
            <person name="Zhou G."/>
            <person name="Li M."/>
            <person name="Wu P."/>
            <person name="Zhao Y."/>
            <person name="Chen C."/>
            <person name="Qin Q."/>
        </authorList>
    </citation>
    <scope>NUCLEOTIDE SEQUENCE [LARGE SCALE GENOMIC DNA]</scope>
    <source>
        <strain evidence="2 3">IOZ07</strain>
    </source>
</reference>
<keyword evidence="3" id="KW-1185">Reference proteome</keyword>
<name>A0A8H4PRW9_9HYPO</name>
<sequence>MKVGGTLVGISALCGALGPTRLLGTLQDALGSGDRNKVLGLLEGLRPAAPASVEEASRIVQAAAVTTPNIVEYGAQLLANGVKSESVGSLFDHASGLGPPENGHDNENPNPPRPVYPKAGGCDAPYSVSESSLRSAIFIPETFTYGAKPPVVLFPGTGLTGYVSFRGNFIPLLTGVEWADPVWVNVPGLLLEDVQVNAEYAAYALNYIASLTSRNVSIIAWSQGNIDSQWAFKHWPSTRRTTSDHVAISADYKGTVIANVADMSGITNDASLVQQEAGSDLLATLRSNGGDSGYVPTTSVYSGFLDEIVQPQSGPGASAFLLDARGVGVTNAEAQVVCRGQPGGGFYSHGGLLASSLAIALAKDALTNEGPGEVSRLDLADVCGAYLAPGLGLREFLVTGEAVIIGLLASVLHLPKVAVEPRIKEYATRVDNCS</sequence>
<proteinExistence type="predicted"/>
<dbReference type="PANTHER" id="PTHR37574:SF1">
    <property type="entry name" value="LIPASE B"/>
    <property type="match status" value="1"/>
</dbReference>